<reference evidence="3 4" key="1">
    <citation type="submission" date="2016-02" db="EMBL/GenBank/DDBJ databases">
        <title>Comparative genomic and transcriptomic foundation for Pichia pastoris.</title>
        <authorList>
            <person name="Love K.R."/>
            <person name="Shah K.A."/>
            <person name="Whittaker C.A."/>
            <person name="Wu J."/>
            <person name="Bartlett M.C."/>
            <person name="Ma D."/>
            <person name="Leeson R.L."/>
            <person name="Priest M."/>
            <person name="Young S.K."/>
            <person name="Love J.C."/>
        </authorList>
    </citation>
    <scope>NUCLEOTIDE SEQUENCE [LARGE SCALE GENOMIC DNA]</scope>
    <source>
        <strain evidence="3 4">ATCC 28485</strain>
    </source>
</reference>
<dbReference type="Proteomes" id="UP000094565">
    <property type="component" value="Chromosome 2"/>
</dbReference>
<evidence type="ECO:0000313" key="3">
    <source>
        <dbReference type="EMBL" id="ANZ74875.1"/>
    </source>
</evidence>
<protein>
    <submittedName>
        <fullName evidence="3">BA75_03182T0</fullName>
    </submittedName>
</protein>
<feature type="compositionally biased region" description="Acidic residues" evidence="1">
    <location>
        <begin position="133"/>
        <end position="146"/>
    </location>
</feature>
<name>A0A1B2JAH4_PICPA</name>
<dbReference type="GO" id="GO:0033698">
    <property type="term" value="C:Rpd3L complex"/>
    <property type="evidence" value="ECO:0007669"/>
    <property type="project" value="TreeGrafter"/>
</dbReference>
<evidence type="ECO:0000259" key="2">
    <source>
        <dbReference type="Pfam" id="PF08595"/>
    </source>
</evidence>
<dbReference type="OrthoDB" id="2405722at2759"/>
<dbReference type="InterPro" id="IPR039602">
    <property type="entry name" value="Rxt2"/>
</dbReference>
<dbReference type="PANTHER" id="PTHR28232">
    <property type="entry name" value="TRANSCRIPTIONAL REGULATORY PROTEIN RXT2"/>
    <property type="match status" value="1"/>
</dbReference>
<feature type="domain" description="Transcriptional regulatory protein RXT2 N-terminal" evidence="2">
    <location>
        <begin position="52"/>
        <end position="216"/>
    </location>
</feature>
<gene>
    <name evidence="3" type="ORF">ATY40_BA7503182</name>
</gene>
<dbReference type="GO" id="GO:0005829">
    <property type="term" value="C:cytosol"/>
    <property type="evidence" value="ECO:0007669"/>
    <property type="project" value="TreeGrafter"/>
</dbReference>
<dbReference type="EMBL" id="CP014585">
    <property type="protein sequence ID" value="ANZ74875.1"/>
    <property type="molecule type" value="Genomic_DNA"/>
</dbReference>
<dbReference type="Pfam" id="PF08595">
    <property type="entry name" value="RXT2_N"/>
    <property type="match status" value="1"/>
</dbReference>
<dbReference type="AlphaFoldDB" id="A0A1B2JAH4"/>
<evidence type="ECO:0000313" key="4">
    <source>
        <dbReference type="Proteomes" id="UP000094565"/>
    </source>
</evidence>
<proteinExistence type="predicted"/>
<dbReference type="InterPro" id="IPR013904">
    <property type="entry name" value="RXT2_N"/>
</dbReference>
<accession>A0A1B2JAH4</accession>
<dbReference type="PANTHER" id="PTHR28232:SF1">
    <property type="entry name" value="TRANSCRIPTIONAL REGULATORY PROTEIN RXT2"/>
    <property type="match status" value="1"/>
</dbReference>
<organism evidence="3 4">
    <name type="scientific">Komagataella pastoris</name>
    <name type="common">Yeast</name>
    <name type="synonym">Pichia pastoris</name>
    <dbReference type="NCBI Taxonomy" id="4922"/>
    <lineage>
        <taxon>Eukaryota</taxon>
        <taxon>Fungi</taxon>
        <taxon>Dikarya</taxon>
        <taxon>Ascomycota</taxon>
        <taxon>Saccharomycotina</taxon>
        <taxon>Pichiomycetes</taxon>
        <taxon>Pichiales</taxon>
        <taxon>Pichiaceae</taxon>
        <taxon>Komagataella</taxon>
    </lineage>
</organism>
<sequence>MDGELLGCIVRLKNALEREKSGNSFNSDYDYEDTEEYPIKDPQFSGSFGKGTNRGNKLFDSYSKVDRTRLDSEFEFFRSGVTKSLGVHGSKIVFTNNLKRKHYKDESDEMSQKKRTHGEQISNGSQKSKGEGVENESENSESDADDNPFNLINVGEILEPIQDPTDIATRPTLRRTYDPKTNKNLQNLSLQTIQLIEKEQETVVQLFKLMDFFLGDDYNNFHPDHMKLPEYDHHLSFDDLDRQLESANIRCKTTVDNSTSSTSQASTIEINKEPPVYAETKDKRITRSQANEGVTVTDPFFQTPEFVKDPNFGISDPKDAESTRQLLQITLQRNEEFIRCLTTIRNGMVRTERMKNSIFKWCREMNGETDINIEGKPMTKDDIRKEK</sequence>
<evidence type="ECO:0000256" key="1">
    <source>
        <dbReference type="SAM" id="MobiDB-lite"/>
    </source>
</evidence>
<feature type="region of interest" description="Disordered" evidence="1">
    <location>
        <begin position="103"/>
        <end position="149"/>
    </location>
</feature>
<keyword evidence="4" id="KW-1185">Reference proteome</keyword>